<dbReference type="AlphaFoldDB" id="A0A098RZ38"/>
<dbReference type="EMBL" id="JPOS01000092">
    <property type="protein sequence ID" value="KGE85136.1"/>
    <property type="molecule type" value="Genomic_DNA"/>
</dbReference>
<evidence type="ECO:0000313" key="1">
    <source>
        <dbReference type="EMBL" id="KGE85136.1"/>
    </source>
</evidence>
<protein>
    <submittedName>
        <fullName evidence="1">Uncharacterized protein</fullName>
    </submittedName>
</protein>
<reference evidence="1 2" key="1">
    <citation type="journal article" date="2014" name="Int. J. Syst. Evol. Microbiol.">
        <title>Phaeodactylibacter xiamenensis gen. nov., sp. nov., a member of the family Saprospiraceae isolated from the marine alga Phaeodactylum tricornutum.</title>
        <authorList>
            <person name="Chen Z.Jr."/>
            <person name="Lei X."/>
            <person name="Lai Q."/>
            <person name="Li Y."/>
            <person name="Zhang B."/>
            <person name="Zhang J."/>
            <person name="Zhang H."/>
            <person name="Yang L."/>
            <person name="Zheng W."/>
            <person name="Tian Y."/>
            <person name="Yu Z."/>
            <person name="Xu H.Jr."/>
            <person name="Zheng T."/>
        </authorList>
    </citation>
    <scope>NUCLEOTIDE SEQUENCE [LARGE SCALE GENOMIC DNA]</scope>
    <source>
        <strain evidence="1 2">KD52</strain>
    </source>
</reference>
<dbReference type="STRING" id="1524460.IX84_29030"/>
<keyword evidence="2" id="KW-1185">Reference proteome</keyword>
<proteinExistence type="predicted"/>
<sequence length="105" mass="11892">MKKVPETKIGNLQVVEKQSVVAYLHCFCAEGTPLNVDVLNEQGKTYRTHKAHLEPGPHKATVRLGNLPPGRYNAWITLGQVSGIRSFTISKSDSFKDRFKKWLKR</sequence>
<name>A0A098RZ38_9BACT</name>
<evidence type="ECO:0000313" key="2">
    <source>
        <dbReference type="Proteomes" id="UP000029736"/>
    </source>
</evidence>
<accession>A0A098RZ38</accession>
<comment type="caution">
    <text evidence="1">The sequence shown here is derived from an EMBL/GenBank/DDBJ whole genome shotgun (WGS) entry which is preliminary data.</text>
</comment>
<dbReference type="Proteomes" id="UP000029736">
    <property type="component" value="Unassembled WGS sequence"/>
</dbReference>
<organism evidence="1 2">
    <name type="scientific">Phaeodactylibacter xiamenensis</name>
    <dbReference type="NCBI Taxonomy" id="1524460"/>
    <lineage>
        <taxon>Bacteria</taxon>
        <taxon>Pseudomonadati</taxon>
        <taxon>Bacteroidota</taxon>
        <taxon>Saprospiria</taxon>
        <taxon>Saprospirales</taxon>
        <taxon>Haliscomenobacteraceae</taxon>
        <taxon>Phaeodactylibacter</taxon>
    </lineage>
</organism>
<dbReference type="RefSeq" id="WP_044229078.1">
    <property type="nucleotide sequence ID" value="NZ_JBKAGJ010000011.1"/>
</dbReference>
<gene>
    <name evidence="1" type="ORF">IX84_29030</name>
</gene>
<dbReference type="OrthoDB" id="881643at2"/>